<name>J0WNH8_AURST</name>
<dbReference type="InterPro" id="IPR036420">
    <property type="entry name" value="BRCT_dom_sf"/>
</dbReference>
<accession>J0WNH8</accession>
<dbReference type="AlphaFoldDB" id="J0WNH8"/>
<organism evidence="1 2">
    <name type="scientific">Auricularia subglabra (strain TFB-10046 / SS5)</name>
    <name type="common">White-rot fungus</name>
    <name type="synonym">Auricularia delicata (strain TFB10046)</name>
    <dbReference type="NCBI Taxonomy" id="717982"/>
    <lineage>
        <taxon>Eukaryota</taxon>
        <taxon>Fungi</taxon>
        <taxon>Dikarya</taxon>
        <taxon>Basidiomycota</taxon>
        <taxon>Agaricomycotina</taxon>
        <taxon>Agaricomycetes</taxon>
        <taxon>Auriculariales</taxon>
        <taxon>Auriculariaceae</taxon>
        <taxon>Auricularia</taxon>
    </lineage>
</organism>
<dbReference type="KEGG" id="adl:AURDEDRAFT_177511"/>
<evidence type="ECO:0000313" key="1">
    <source>
        <dbReference type="EMBL" id="EJD33405.1"/>
    </source>
</evidence>
<proteinExistence type="predicted"/>
<keyword evidence="2" id="KW-1185">Reference proteome</keyword>
<dbReference type="Proteomes" id="UP000006514">
    <property type="component" value="Unassembled WGS sequence"/>
</dbReference>
<protein>
    <submittedName>
        <fullName evidence="1">Uncharacterized protein</fullName>
    </submittedName>
</protein>
<evidence type="ECO:0000313" key="2">
    <source>
        <dbReference type="Proteomes" id="UP000006514"/>
    </source>
</evidence>
<gene>
    <name evidence="1" type="ORF">AURDEDRAFT_177511</name>
</gene>
<dbReference type="InParanoid" id="J0WNH8"/>
<dbReference type="EMBL" id="JH688246">
    <property type="protein sequence ID" value="EJD33405.1"/>
    <property type="molecule type" value="Genomic_DNA"/>
</dbReference>
<reference evidence="2" key="1">
    <citation type="journal article" date="2012" name="Science">
        <title>The Paleozoic origin of enzymatic lignin decomposition reconstructed from 31 fungal genomes.</title>
        <authorList>
            <person name="Floudas D."/>
            <person name="Binder M."/>
            <person name="Riley R."/>
            <person name="Barry K."/>
            <person name="Blanchette R.A."/>
            <person name="Henrissat B."/>
            <person name="Martinez A.T."/>
            <person name="Otillar R."/>
            <person name="Spatafora J.W."/>
            <person name="Yadav J.S."/>
            <person name="Aerts A."/>
            <person name="Benoit I."/>
            <person name="Boyd A."/>
            <person name="Carlson A."/>
            <person name="Copeland A."/>
            <person name="Coutinho P.M."/>
            <person name="de Vries R.P."/>
            <person name="Ferreira P."/>
            <person name="Findley K."/>
            <person name="Foster B."/>
            <person name="Gaskell J."/>
            <person name="Glotzer D."/>
            <person name="Gorecki P."/>
            <person name="Heitman J."/>
            <person name="Hesse C."/>
            <person name="Hori C."/>
            <person name="Igarashi K."/>
            <person name="Jurgens J.A."/>
            <person name="Kallen N."/>
            <person name="Kersten P."/>
            <person name="Kohler A."/>
            <person name="Kuees U."/>
            <person name="Kumar T.K.A."/>
            <person name="Kuo A."/>
            <person name="LaButti K."/>
            <person name="Larrondo L.F."/>
            <person name="Lindquist E."/>
            <person name="Ling A."/>
            <person name="Lombard V."/>
            <person name="Lucas S."/>
            <person name="Lundell T."/>
            <person name="Martin R."/>
            <person name="McLaughlin D.J."/>
            <person name="Morgenstern I."/>
            <person name="Morin E."/>
            <person name="Murat C."/>
            <person name="Nagy L.G."/>
            <person name="Nolan M."/>
            <person name="Ohm R.A."/>
            <person name="Patyshakuliyeva A."/>
            <person name="Rokas A."/>
            <person name="Ruiz-Duenas F.J."/>
            <person name="Sabat G."/>
            <person name="Salamov A."/>
            <person name="Samejima M."/>
            <person name="Schmutz J."/>
            <person name="Slot J.C."/>
            <person name="St John F."/>
            <person name="Stenlid J."/>
            <person name="Sun H."/>
            <person name="Sun S."/>
            <person name="Syed K."/>
            <person name="Tsang A."/>
            <person name="Wiebenga A."/>
            <person name="Young D."/>
            <person name="Pisabarro A."/>
            <person name="Eastwood D.C."/>
            <person name="Martin F."/>
            <person name="Cullen D."/>
            <person name="Grigoriev I.V."/>
            <person name="Hibbett D.S."/>
        </authorList>
    </citation>
    <scope>NUCLEOTIDE SEQUENCE [LARGE SCALE GENOMIC DNA]</scope>
    <source>
        <strain evidence="2">TFB10046</strain>
    </source>
</reference>
<sequence>MSSKMRFYIDRTVYCRTDEDAKREVFKEKIEALGGHIETDILAAPYALIHPAYARVGDAFKKVPGHIMSYAYILDSFDLKKFIPIDNYVGETLRPATISWRADEGKAERAKSTDSGSLQDFIRFWWLVLGEHALQAISLDRIPPVPTLPVPDIRPFDHGPTRNWACAFIGWHRIYVKSKSDDKAMQEAAERMAEIIRTLSKTTFRTCYRNDQTLADLVCETMREAEVLAKQNKVAYLDGEELEESIRTAKGRHVDVSLYLTY</sequence>
<dbReference type="SUPFAM" id="SSF52113">
    <property type="entry name" value="BRCT domain"/>
    <property type="match status" value="1"/>
</dbReference>